<feature type="transmembrane region" description="Helical" evidence="2">
    <location>
        <begin position="120"/>
        <end position="141"/>
    </location>
</feature>
<reference evidence="3" key="1">
    <citation type="submission" date="2007-07" db="EMBL/GenBank/DDBJ databases">
        <title>PCAP assembly of the Caenorhabditis remanei genome.</title>
        <authorList>
            <consortium name="The Caenorhabditis remanei Sequencing Consortium"/>
            <person name="Wilson R.K."/>
        </authorList>
    </citation>
    <scope>NUCLEOTIDE SEQUENCE [LARGE SCALE GENOMIC DNA]</scope>
    <source>
        <strain evidence="3">PB4641</strain>
    </source>
</reference>
<organism evidence="4">
    <name type="scientific">Caenorhabditis remanei</name>
    <name type="common">Caenorhabditis vulgaris</name>
    <dbReference type="NCBI Taxonomy" id="31234"/>
    <lineage>
        <taxon>Eukaryota</taxon>
        <taxon>Metazoa</taxon>
        <taxon>Ecdysozoa</taxon>
        <taxon>Nematoda</taxon>
        <taxon>Chromadorea</taxon>
        <taxon>Rhabditida</taxon>
        <taxon>Rhabditina</taxon>
        <taxon>Rhabditomorpha</taxon>
        <taxon>Rhabditoidea</taxon>
        <taxon>Rhabditidae</taxon>
        <taxon>Peloderinae</taxon>
        <taxon>Caenorhabditis</taxon>
    </lineage>
</organism>
<accession>E3NCB6</accession>
<keyword evidence="2" id="KW-0472">Membrane</keyword>
<feature type="region of interest" description="Disordered" evidence="1">
    <location>
        <begin position="1"/>
        <end position="33"/>
    </location>
</feature>
<dbReference type="EMBL" id="DS268594">
    <property type="protein sequence ID" value="EFO92719.1"/>
    <property type="molecule type" value="Genomic_DNA"/>
</dbReference>
<protein>
    <submittedName>
        <fullName evidence="3">Uncharacterized protein</fullName>
    </submittedName>
</protein>
<sequence>MSRLTTGAQRSSFRPWGTQPACPSDGAPKRTERIRRLAPSKEYSELKVAEKLFKKPKKRDLKRFNLAKRKKETAGVRTRLLEVWNYGNRGFVKQKLDFKQIFERNLETSVTPFNLQKWRFFGTAIVLAALIGVFVAMIVFMEICWCLNDNDKAPNQVDCKDNDLHSLETNWIGESHAEKGGSSLLIL</sequence>
<dbReference type="InParanoid" id="E3NCB6"/>
<gene>
    <name evidence="3" type="ORF">CRE_15707</name>
</gene>
<proteinExistence type="predicted"/>
<keyword evidence="4" id="KW-1185">Reference proteome</keyword>
<evidence type="ECO:0000313" key="4">
    <source>
        <dbReference type="Proteomes" id="UP000008281"/>
    </source>
</evidence>
<dbReference type="AlphaFoldDB" id="E3NCB6"/>
<evidence type="ECO:0000256" key="2">
    <source>
        <dbReference type="SAM" id="Phobius"/>
    </source>
</evidence>
<keyword evidence="2" id="KW-0812">Transmembrane</keyword>
<keyword evidence="2" id="KW-1133">Transmembrane helix</keyword>
<name>E3NCB6_CAERE</name>
<dbReference type="Proteomes" id="UP000008281">
    <property type="component" value="Unassembled WGS sequence"/>
</dbReference>
<evidence type="ECO:0000313" key="3">
    <source>
        <dbReference type="EMBL" id="EFO92719.1"/>
    </source>
</evidence>
<evidence type="ECO:0000256" key="1">
    <source>
        <dbReference type="SAM" id="MobiDB-lite"/>
    </source>
</evidence>
<dbReference type="HOGENOM" id="CLU_1448992_0_0_1"/>
<feature type="compositionally biased region" description="Polar residues" evidence="1">
    <location>
        <begin position="1"/>
        <end position="12"/>
    </location>
</feature>